<accession>A0A1V6PQU5</accession>
<reference evidence="3" key="1">
    <citation type="journal article" date="2017" name="Nat. Microbiol.">
        <title>Global analysis of biosynthetic gene clusters reveals vast potential of secondary metabolite production in Penicillium species.</title>
        <authorList>
            <person name="Nielsen J.C."/>
            <person name="Grijseels S."/>
            <person name="Prigent S."/>
            <person name="Ji B."/>
            <person name="Dainat J."/>
            <person name="Nielsen K.F."/>
            <person name="Frisvad J.C."/>
            <person name="Workman M."/>
            <person name="Nielsen J."/>
        </authorList>
    </citation>
    <scope>NUCLEOTIDE SEQUENCE [LARGE SCALE GENOMIC DNA]</scope>
    <source>
        <strain evidence="3">IBT 31811</strain>
    </source>
</reference>
<keyword evidence="3" id="KW-1185">Reference proteome</keyword>
<name>A0A1V6PQU5_9EURO</name>
<evidence type="ECO:0000256" key="1">
    <source>
        <dbReference type="SAM" id="MobiDB-lite"/>
    </source>
</evidence>
<feature type="compositionally biased region" description="Polar residues" evidence="1">
    <location>
        <begin position="268"/>
        <end position="279"/>
    </location>
</feature>
<evidence type="ECO:0000313" key="2">
    <source>
        <dbReference type="EMBL" id="OQD78916.1"/>
    </source>
</evidence>
<dbReference type="STRING" id="416450.A0A1V6PQU5"/>
<feature type="region of interest" description="Disordered" evidence="1">
    <location>
        <begin position="28"/>
        <end position="47"/>
    </location>
</feature>
<proteinExistence type="predicted"/>
<feature type="region of interest" description="Disordered" evidence="1">
    <location>
        <begin position="268"/>
        <end position="303"/>
    </location>
</feature>
<dbReference type="AlphaFoldDB" id="A0A1V6PQU5"/>
<sequence>MGSGRHSSPQIIDYVKTGLQDISLEGHGMEALEGPGSDEELPERRPFEKDPNEVLEWVINTEPSSMKEFDQDPNMSNIAPGGVESHLPEYEKFIQESIAYKDWLLSNIRQIGRLESGNPDLMIGIGVKVRSQLGAFNSLRKMSHRRQQSLIKMTFNLDWDPARFIHDQDSHDQRLASPQNDLENVVCLTGSWNNAQPATVVEYMGQTWPGTGQYIITLLQELIRLPKGQECSYQLPEHGSSRPNIHGLKNAQLTADTDNLDKLAFSLQNPGQESTNNASDIPCDSANPPIHDKPEDSRPTGTKAILRPLGSLTTKGNHAVASSGNIFESGDGRARFLALCVNTGAIYKTLAEIETSNVKSDAVAFN</sequence>
<protein>
    <submittedName>
        <fullName evidence="2">Uncharacterized protein</fullName>
    </submittedName>
</protein>
<gene>
    <name evidence="2" type="ORF">PENANT_c072G04273</name>
</gene>
<dbReference type="EMBL" id="MDYN01000072">
    <property type="protein sequence ID" value="OQD78916.1"/>
    <property type="molecule type" value="Genomic_DNA"/>
</dbReference>
<dbReference type="Proteomes" id="UP000191672">
    <property type="component" value="Unassembled WGS sequence"/>
</dbReference>
<evidence type="ECO:0000313" key="3">
    <source>
        <dbReference type="Proteomes" id="UP000191672"/>
    </source>
</evidence>
<comment type="caution">
    <text evidence="2">The sequence shown here is derived from an EMBL/GenBank/DDBJ whole genome shotgun (WGS) entry which is preliminary data.</text>
</comment>
<organism evidence="2 3">
    <name type="scientific">Penicillium antarcticum</name>
    <dbReference type="NCBI Taxonomy" id="416450"/>
    <lineage>
        <taxon>Eukaryota</taxon>
        <taxon>Fungi</taxon>
        <taxon>Dikarya</taxon>
        <taxon>Ascomycota</taxon>
        <taxon>Pezizomycotina</taxon>
        <taxon>Eurotiomycetes</taxon>
        <taxon>Eurotiomycetidae</taxon>
        <taxon>Eurotiales</taxon>
        <taxon>Aspergillaceae</taxon>
        <taxon>Penicillium</taxon>
    </lineage>
</organism>